<dbReference type="HOGENOM" id="CLU_076234_0_0_1"/>
<evidence type="ECO:0000256" key="1">
    <source>
        <dbReference type="PROSITE-ProRule" id="PRU00023"/>
    </source>
</evidence>
<dbReference type="KEGG" id="ptm:GSPATT00031808001"/>
<dbReference type="PROSITE" id="PS50088">
    <property type="entry name" value="ANK_REPEAT"/>
    <property type="match status" value="1"/>
</dbReference>
<dbReference type="SUPFAM" id="SSF48403">
    <property type="entry name" value="Ankyrin repeat"/>
    <property type="match status" value="1"/>
</dbReference>
<dbReference type="PANTHER" id="PTHR24133">
    <property type="entry name" value="ANKYRIN DOMAIN-CONTAINING"/>
    <property type="match status" value="1"/>
</dbReference>
<dbReference type="Proteomes" id="UP000000600">
    <property type="component" value="Unassembled WGS sequence"/>
</dbReference>
<dbReference type="InterPro" id="IPR036770">
    <property type="entry name" value="Ankyrin_rpt-contain_sf"/>
</dbReference>
<dbReference type="Pfam" id="PF12796">
    <property type="entry name" value="Ank_2"/>
    <property type="match status" value="1"/>
</dbReference>
<sequence length="317" mass="37024">MKECEIQQNDSIEMIRMPLVFLLDLRLECDNLNHQFFYIFLSNQCFKQKKKPYQSNNQFYIQSIKMIMILSKNWAQIKVFMVEFQIANINFLESFNEIEVDQKISPLICACYLGRLEIVKLLLSNTQVDVDLASMDSGQTPLSIAAMTGNYEILKILLDAGAEVNKPNTFNQTAFIMCFARLEEEKNVFENRKICFKMAELLLHYGADINWIVDKTHGFNLLMQLCSIRMELNQKEADINYQIIKFLIENGAQKDLQSLKGKKASDLLKKHSNRDKLMELLQSTQQLYFYGKQKNSSRNSNQQQQLLIRNVPRQQKV</sequence>
<keyword evidence="4" id="KW-1185">Reference proteome</keyword>
<evidence type="ECO:0000313" key="3">
    <source>
        <dbReference type="EMBL" id="CAK61576.1"/>
    </source>
</evidence>
<dbReference type="STRING" id="5888.A0BSQ9"/>
<dbReference type="eggNOG" id="KOG4412">
    <property type="taxonomic scope" value="Eukaryota"/>
</dbReference>
<feature type="repeat" description="ANK" evidence="1">
    <location>
        <begin position="137"/>
        <end position="169"/>
    </location>
</feature>
<feature type="region of interest" description="Disordered" evidence="2">
    <location>
        <begin position="293"/>
        <end position="317"/>
    </location>
</feature>
<name>A0BSQ9_PARTE</name>
<protein>
    <submittedName>
        <fullName evidence="3">Uncharacterized protein</fullName>
    </submittedName>
</protein>
<evidence type="ECO:0000256" key="2">
    <source>
        <dbReference type="SAM" id="MobiDB-lite"/>
    </source>
</evidence>
<reference evidence="3 4" key="1">
    <citation type="journal article" date="2006" name="Nature">
        <title>Global trends of whole-genome duplications revealed by the ciliate Paramecium tetraurelia.</title>
        <authorList>
            <consortium name="Genoscope"/>
            <person name="Aury J.-M."/>
            <person name="Jaillon O."/>
            <person name="Duret L."/>
            <person name="Noel B."/>
            <person name="Jubin C."/>
            <person name="Porcel B.M."/>
            <person name="Segurens B."/>
            <person name="Daubin V."/>
            <person name="Anthouard V."/>
            <person name="Aiach N."/>
            <person name="Arnaiz O."/>
            <person name="Billaut A."/>
            <person name="Beisson J."/>
            <person name="Blanc I."/>
            <person name="Bouhouche K."/>
            <person name="Camara F."/>
            <person name="Duharcourt S."/>
            <person name="Guigo R."/>
            <person name="Gogendeau D."/>
            <person name="Katinka M."/>
            <person name="Keller A.-M."/>
            <person name="Kissmehl R."/>
            <person name="Klotz C."/>
            <person name="Koll F."/>
            <person name="Le Moue A."/>
            <person name="Lepere C."/>
            <person name="Malinsky S."/>
            <person name="Nowacki M."/>
            <person name="Nowak J.K."/>
            <person name="Plattner H."/>
            <person name="Poulain J."/>
            <person name="Ruiz F."/>
            <person name="Serrano V."/>
            <person name="Zagulski M."/>
            <person name="Dessen P."/>
            <person name="Betermier M."/>
            <person name="Weissenbach J."/>
            <person name="Scarpelli C."/>
            <person name="Schachter V."/>
            <person name="Sperling L."/>
            <person name="Meyer E."/>
            <person name="Cohen J."/>
            <person name="Wincker P."/>
        </authorList>
    </citation>
    <scope>NUCLEOTIDE SEQUENCE [LARGE SCALE GENOMIC DNA]</scope>
    <source>
        <strain evidence="3 4">Stock d4-2</strain>
    </source>
</reference>
<dbReference type="Gene3D" id="1.25.40.20">
    <property type="entry name" value="Ankyrin repeat-containing domain"/>
    <property type="match status" value="2"/>
</dbReference>
<proteinExistence type="predicted"/>
<feature type="compositionally biased region" description="Low complexity" evidence="2">
    <location>
        <begin position="293"/>
        <end position="305"/>
    </location>
</feature>
<dbReference type="EMBL" id="CT868014">
    <property type="protein sequence ID" value="CAK61576.1"/>
    <property type="molecule type" value="Genomic_DNA"/>
</dbReference>
<dbReference type="SMART" id="SM00248">
    <property type="entry name" value="ANK"/>
    <property type="match status" value="4"/>
</dbReference>
<dbReference type="PROSITE" id="PS50297">
    <property type="entry name" value="ANK_REP_REGION"/>
    <property type="match status" value="1"/>
</dbReference>
<dbReference type="InterPro" id="IPR052391">
    <property type="entry name" value="E3_Ligase-Neurotoxin"/>
</dbReference>
<dbReference type="PANTHER" id="PTHR24133:SF40">
    <property type="entry name" value="ANKYRIN REPEAT DOMAIN 44"/>
    <property type="match status" value="1"/>
</dbReference>
<dbReference type="InParanoid" id="A0BSQ9"/>
<keyword evidence="1" id="KW-0040">ANK repeat</keyword>
<dbReference type="AlphaFoldDB" id="A0BSQ9"/>
<gene>
    <name evidence="3" type="ORF">GSPATT00031808001</name>
</gene>
<organism evidence="3 4">
    <name type="scientific">Paramecium tetraurelia</name>
    <dbReference type="NCBI Taxonomy" id="5888"/>
    <lineage>
        <taxon>Eukaryota</taxon>
        <taxon>Sar</taxon>
        <taxon>Alveolata</taxon>
        <taxon>Ciliophora</taxon>
        <taxon>Intramacronucleata</taxon>
        <taxon>Oligohymenophorea</taxon>
        <taxon>Peniculida</taxon>
        <taxon>Parameciidae</taxon>
        <taxon>Paramecium</taxon>
    </lineage>
</organism>
<dbReference type="OrthoDB" id="194358at2759"/>
<dbReference type="PRINTS" id="PR01415">
    <property type="entry name" value="ANKYRIN"/>
</dbReference>
<dbReference type="InterPro" id="IPR002110">
    <property type="entry name" value="Ankyrin_rpt"/>
</dbReference>
<evidence type="ECO:0000313" key="4">
    <source>
        <dbReference type="Proteomes" id="UP000000600"/>
    </source>
</evidence>
<dbReference type="OMA" id="TTEDHEY"/>
<dbReference type="RefSeq" id="XP_001428974.1">
    <property type="nucleotide sequence ID" value="XM_001428937.1"/>
</dbReference>
<dbReference type="GeneID" id="5014758"/>
<accession>A0BSQ9</accession>